<evidence type="ECO:0000256" key="2">
    <source>
        <dbReference type="ARBA" id="ARBA00022801"/>
    </source>
</evidence>
<evidence type="ECO:0000313" key="5">
    <source>
        <dbReference type="Proteomes" id="UP001359485"/>
    </source>
</evidence>
<keyword evidence="2" id="KW-0378">Hydrolase</keyword>
<dbReference type="PANTHER" id="PTHR11782:SF127">
    <property type="entry name" value="NTPASE, ISOFORM F"/>
    <property type="match status" value="1"/>
</dbReference>
<reference evidence="4 5" key="1">
    <citation type="submission" date="2023-09" db="EMBL/GenBank/DDBJ databases">
        <title>Genomes of two closely related lineages of the louse Polyplax serrata with different host specificities.</title>
        <authorList>
            <person name="Martinu J."/>
            <person name="Tarabai H."/>
            <person name="Stefka J."/>
            <person name="Hypsa V."/>
        </authorList>
    </citation>
    <scope>NUCLEOTIDE SEQUENCE [LARGE SCALE GENOMIC DNA]</scope>
    <source>
        <strain evidence="4">98ZLc_SE</strain>
    </source>
</reference>
<organism evidence="4 5">
    <name type="scientific">Polyplax serrata</name>
    <name type="common">Common mouse louse</name>
    <dbReference type="NCBI Taxonomy" id="468196"/>
    <lineage>
        <taxon>Eukaryota</taxon>
        <taxon>Metazoa</taxon>
        <taxon>Ecdysozoa</taxon>
        <taxon>Arthropoda</taxon>
        <taxon>Hexapoda</taxon>
        <taxon>Insecta</taxon>
        <taxon>Pterygota</taxon>
        <taxon>Neoptera</taxon>
        <taxon>Paraneoptera</taxon>
        <taxon>Psocodea</taxon>
        <taxon>Troctomorpha</taxon>
        <taxon>Phthiraptera</taxon>
        <taxon>Anoplura</taxon>
        <taxon>Polyplacidae</taxon>
        <taxon>Polyplax</taxon>
    </lineage>
</organism>
<sequence>MKNFSVLLCTALCFLVSKATPPDTSDHIRFITIEGSSLSIRLVYHQFIKCSNGNSLKLIKEYVEESKRGLSGYASFPDECCYILSNLLDGVKKIIPKERWRETNIALMVSPGVEHFAGKQTTKLLSVAGEYLKCSGFRMIKNGVRVLGNLEAQLLSWLSLNLISGRLSKPSKTGVVIECRGVSAMIAFVPKEESHINKDIHNLFLYSQKYRVYSKSFLGLGLYEMRHRIFRMGNCSIPNVFVSECIHPSVKAQWIHKGVEYRVKGIEKHSNVSASGTCTRAVGIDFNKCKSMMQVLVGNHEKPLATFESRKVYALSQFFTRFLAAGLVGSKVAVIFPGQWNFCDTFKANVCDKLGLFFGLRQQVYSTVIECGDYKCRLACYSFIPTRNGRNLRYNEIVLKGINSTVDEFVHESKKFKDAIDELLGVARRTIPKAVWQESPLILVGNPSFLDVVSKDELVCLKHTMSSHLRNTGFLVQKQPMVVCTNRNEGLLNWFTVNMMLGRLKGKQSKTVAVLSLGCTSNLVTFIATEEERKIEKYQKFITSETFGRNNEFQIYSRGLPELGIEEVRKKIIEKGTFECGIYYSVCISPSLQGYWKYKNTTYRVAGSAKSTPIILKSNGLNYTVRVVDVEKCEALVRQILLPLPVVPSLAGRDIYGLKSYFRTFVTAGLVDGVRGGSFSIEELYKSVQYNCKQANSSLAFLCMDLMYIIVVLQDLYGLGAKDTIYLTENIKKHGVRTALAFAYLNLVTRVRRE</sequence>
<protein>
    <submittedName>
        <fullName evidence="4">Uncharacterized protein</fullName>
    </submittedName>
</protein>
<proteinExistence type="inferred from homology"/>
<comment type="similarity">
    <text evidence="1">Belongs to the GDA1/CD39 NTPase family.</text>
</comment>
<dbReference type="PANTHER" id="PTHR11782">
    <property type="entry name" value="ADENOSINE/GUANOSINE DIPHOSPHATASE"/>
    <property type="match status" value="1"/>
</dbReference>
<keyword evidence="5" id="KW-1185">Reference proteome</keyword>
<evidence type="ECO:0000256" key="3">
    <source>
        <dbReference type="SAM" id="SignalP"/>
    </source>
</evidence>
<name>A0ABR1BBP7_POLSC</name>
<dbReference type="Gene3D" id="3.30.420.150">
    <property type="entry name" value="Exopolyphosphatase. Domain 2"/>
    <property type="match status" value="2"/>
</dbReference>
<gene>
    <name evidence="4" type="ORF">RUM44_008226</name>
</gene>
<feature type="signal peptide" evidence="3">
    <location>
        <begin position="1"/>
        <end position="19"/>
    </location>
</feature>
<dbReference type="EMBL" id="JAWJWF010000002">
    <property type="protein sequence ID" value="KAK6637804.1"/>
    <property type="molecule type" value="Genomic_DNA"/>
</dbReference>
<dbReference type="Proteomes" id="UP001359485">
    <property type="component" value="Unassembled WGS sequence"/>
</dbReference>
<evidence type="ECO:0000313" key="4">
    <source>
        <dbReference type="EMBL" id="KAK6637804.1"/>
    </source>
</evidence>
<accession>A0ABR1BBP7</accession>
<dbReference type="InterPro" id="IPR000407">
    <property type="entry name" value="GDA1_CD39_NTPase"/>
</dbReference>
<keyword evidence="3" id="KW-0732">Signal</keyword>
<comment type="caution">
    <text evidence="4">The sequence shown here is derived from an EMBL/GenBank/DDBJ whole genome shotgun (WGS) entry which is preliminary data.</text>
</comment>
<evidence type="ECO:0000256" key="1">
    <source>
        <dbReference type="ARBA" id="ARBA00009283"/>
    </source>
</evidence>
<dbReference type="Pfam" id="PF01150">
    <property type="entry name" value="GDA1_CD39"/>
    <property type="match status" value="2"/>
</dbReference>
<feature type="chain" id="PRO_5046380684" evidence="3">
    <location>
        <begin position="20"/>
        <end position="754"/>
    </location>
</feature>
<dbReference type="Gene3D" id="3.30.420.40">
    <property type="match status" value="1"/>
</dbReference>